<dbReference type="Gene3D" id="3.90.550.10">
    <property type="entry name" value="Spore Coat Polysaccharide Biosynthesis Protein SpsA, Chain A"/>
    <property type="match status" value="1"/>
</dbReference>
<keyword evidence="2" id="KW-1185">Reference proteome</keyword>
<evidence type="ECO:0000313" key="2">
    <source>
        <dbReference type="Proteomes" id="UP000315388"/>
    </source>
</evidence>
<proteinExistence type="predicted"/>
<keyword evidence="1" id="KW-0808">Transferase</keyword>
<name>A0A502BSE4_9HYPH</name>
<dbReference type="InterPro" id="IPR029044">
    <property type="entry name" value="Nucleotide-diphossugar_trans"/>
</dbReference>
<evidence type="ECO:0000313" key="1">
    <source>
        <dbReference type="EMBL" id="TPF76206.1"/>
    </source>
</evidence>
<protein>
    <submittedName>
        <fullName evidence="1">Glycosyl transferase</fullName>
    </submittedName>
</protein>
<sequence>MLSIFIFTHNSEKQLAYTLSALVPVMVDGLLRRVAIIDQDSTDNTCLAAQGAGCAVYQTGELSQALAGLRTEWLLIVPPGATLAEGWEDSVRRHMQTGSRPARFTLPVEKRFAGFAKLFVRAAPLEAGLLVKVDAVKSSYQTGAEFQNWLHTLKPLRLPQLITPPEMPKGGA</sequence>
<dbReference type="SUPFAM" id="SSF53448">
    <property type="entry name" value="Nucleotide-diphospho-sugar transferases"/>
    <property type="match status" value="1"/>
</dbReference>
<dbReference type="GO" id="GO:0016740">
    <property type="term" value="F:transferase activity"/>
    <property type="evidence" value="ECO:0007669"/>
    <property type="project" value="UniProtKB-KW"/>
</dbReference>
<accession>A0A502BSE4</accession>
<dbReference type="Proteomes" id="UP000315388">
    <property type="component" value="Unassembled WGS sequence"/>
</dbReference>
<reference evidence="1 2" key="1">
    <citation type="journal article" date="2003" name="Int. J. Syst. Evol. Microbiol.">
        <title>Towards a standardized format for the description of a novel species (of an established genus): Ochrobactrum gallinifaecis sp. nov.</title>
        <authorList>
            <person name="Kampfer P."/>
            <person name="Buczolits S."/>
            <person name="Albrecht A."/>
            <person name="Busse H.J."/>
            <person name="Stackebrandt E."/>
        </authorList>
    </citation>
    <scope>NUCLEOTIDE SEQUENCE [LARGE SCALE GENOMIC DNA]</scope>
    <source>
        <strain evidence="1 2">ISO 196</strain>
    </source>
</reference>
<dbReference type="AlphaFoldDB" id="A0A502BSE4"/>
<dbReference type="OrthoDB" id="9811214at2"/>
<organism evidence="1 2">
    <name type="scientific">Brucella gallinifaecis</name>
    <dbReference type="NCBI Taxonomy" id="215590"/>
    <lineage>
        <taxon>Bacteria</taxon>
        <taxon>Pseudomonadati</taxon>
        <taxon>Pseudomonadota</taxon>
        <taxon>Alphaproteobacteria</taxon>
        <taxon>Hyphomicrobiales</taxon>
        <taxon>Brucellaceae</taxon>
        <taxon>Brucella/Ochrobactrum group</taxon>
        <taxon>Brucella</taxon>
    </lineage>
</organism>
<dbReference type="EMBL" id="VEWJ01000003">
    <property type="protein sequence ID" value="TPF76206.1"/>
    <property type="molecule type" value="Genomic_DNA"/>
</dbReference>
<dbReference type="RefSeq" id="WP_140904257.1">
    <property type="nucleotide sequence ID" value="NZ_JBHTMD010000007.1"/>
</dbReference>
<gene>
    <name evidence="1" type="ORF">FHY56_05995</name>
</gene>
<comment type="caution">
    <text evidence="1">The sequence shown here is derived from an EMBL/GenBank/DDBJ whole genome shotgun (WGS) entry which is preliminary data.</text>
</comment>